<dbReference type="Proteomes" id="UP000604475">
    <property type="component" value="Unassembled WGS sequence"/>
</dbReference>
<dbReference type="InterPro" id="IPR016195">
    <property type="entry name" value="Pol/histidinol_Pase-like"/>
</dbReference>
<feature type="compositionally biased region" description="Low complexity" evidence="1">
    <location>
        <begin position="45"/>
        <end position="55"/>
    </location>
</feature>
<dbReference type="PANTHER" id="PTHR42924:SF3">
    <property type="entry name" value="POLYMERASE_HISTIDINOL PHOSPHATASE N-TERMINAL DOMAIN-CONTAINING PROTEIN"/>
    <property type="match status" value="1"/>
</dbReference>
<sequence length="613" mass="64273">MCGHGDEASTPATAPASPPAAWAAPPAAGPAASPATEPAPPGEPAAPETAPDTAPLAPPGRWRRWPSRRGLILGGAATLGLAACSDGGGSSAGAPRATVTSFPPARRVVLTATAASRGQYLYLPFDVGPGVNRVQVDLEKADPNAKVGVGLFDHRGPAYGSPGFRGIYGEERTSFFVAADSASQSFLPGPVEPGRWTVIVPVFAVPAPSQIRVTVTLSGGPAPAKPFTAGATVGTVLDRPGWYRGDLHCHTPESSDAWKQRTALTPADWARTCRELGLDFVAMTDHNVVSQNLFLGRDAGSDVLLMPGEEMTDWFNGHATVSGIDVGDWLDFRHSPEGVALIENGARIDRFIATARDLGAYVAAAHPSFPSLKWGFGAEMERPAGRTDGYEVWTGSFGPDDEESVRAWDGMLRRGWRVWANGGSDLHGVDNQYGFRAGTPTTIVYADALETRAVVAALRAGRSFVTRRPDGVECYLTATRPGQQAIVGGTVYGAAGDPVEVKVRIRRGGGYRAILLTQDGVLSTTPLTADDQTIEATIPIPAGATDKGAGGGFVRVEVRGARRDYPGQPLAGELDMECLTNPIFLAAGDPPADLRPMTAPPPDRPGPRRVTTA</sequence>
<accession>A0A937RLZ5</accession>
<dbReference type="SUPFAM" id="SSF89550">
    <property type="entry name" value="PHP domain-like"/>
    <property type="match status" value="1"/>
</dbReference>
<dbReference type="AlphaFoldDB" id="A0A937RLZ5"/>
<dbReference type="EMBL" id="JAEACQ010000268">
    <property type="protein sequence ID" value="MBL7631345.1"/>
    <property type="molecule type" value="Genomic_DNA"/>
</dbReference>
<feature type="region of interest" description="Disordered" evidence="1">
    <location>
        <begin position="1"/>
        <end position="65"/>
    </location>
</feature>
<dbReference type="Gene3D" id="3.20.20.140">
    <property type="entry name" value="Metal-dependent hydrolases"/>
    <property type="match status" value="1"/>
</dbReference>
<proteinExistence type="predicted"/>
<organism evidence="2 3">
    <name type="scientific">Frankia nepalensis</name>
    <dbReference type="NCBI Taxonomy" id="1836974"/>
    <lineage>
        <taxon>Bacteria</taxon>
        <taxon>Bacillati</taxon>
        <taxon>Actinomycetota</taxon>
        <taxon>Actinomycetes</taxon>
        <taxon>Frankiales</taxon>
        <taxon>Frankiaceae</taxon>
        <taxon>Frankia</taxon>
    </lineage>
</organism>
<reference evidence="2" key="1">
    <citation type="submission" date="2020-12" db="EMBL/GenBank/DDBJ databases">
        <title>Genomic characterization of non-nitrogen-fixing Frankia strains.</title>
        <authorList>
            <person name="Carlos-Shanley C."/>
            <person name="Guerra T."/>
            <person name="Hahn D."/>
        </authorList>
    </citation>
    <scope>NUCLEOTIDE SEQUENCE</scope>
    <source>
        <strain evidence="2">CN6</strain>
    </source>
</reference>
<evidence type="ECO:0000313" key="3">
    <source>
        <dbReference type="Proteomes" id="UP000604475"/>
    </source>
</evidence>
<feature type="region of interest" description="Disordered" evidence="1">
    <location>
        <begin position="589"/>
        <end position="613"/>
    </location>
</feature>
<dbReference type="CDD" id="cd07432">
    <property type="entry name" value="PHP_HisPPase"/>
    <property type="match status" value="1"/>
</dbReference>
<dbReference type="GO" id="GO:0004534">
    <property type="term" value="F:5'-3' RNA exonuclease activity"/>
    <property type="evidence" value="ECO:0007669"/>
    <property type="project" value="TreeGrafter"/>
</dbReference>
<dbReference type="GO" id="GO:0035312">
    <property type="term" value="F:5'-3' DNA exonuclease activity"/>
    <property type="evidence" value="ECO:0007669"/>
    <property type="project" value="TreeGrafter"/>
</dbReference>
<comment type="caution">
    <text evidence="2">The sequence shown here is derived from an EMBL/GenBank/DDBJ whole genome shotgun (WGS) entry which is preliminary data.</text>
</comment>
<name>A0A937RLZ5_9ACTN</name>
<feature type="compositionally biased region" description="Low complexity" evidence="1">
    <location>
        <begin position="8"/>
        <end position="36"/>
    </location>
</feature>
<dbReference type="NCBIfam" id="NF038032">
    <property type="entry name" value="CehA_McbA_metalo"/>
    <property type="match status" value="1"/>
</dbReference>
<keyword evidence="3" id="KW-1185">Reference proteome</keyword>
<dbReference type="RefSeq" id="WP_203010288.1">
    <property type="nucleotide sequence ID" value="NZ_JADWYU010000144.1"/>
</dbReference>
<dbReference type="InterPro" id="IPR052018">
    <property type="entry name" value="PHP_domain"/>
</dbReference>
<protein>
    <submittedName>
        <fullName evidence="2">PHP domain-containing protein</fullName>
    </submittedName>
</protein>
<gene>
    <name evidence="2" type="ORF">I7412_30140</name>
</gene>
<evidence type="ECO:0000256" key="1">
    <source>
        <dbReference type="SAM" id="MobiDB-lite"/>
    </source>
</evidence>
<dbReference type="PANTHER" id="PTHR42924">
    <property type="entry name" value="EXONUCLEASE"/>
    <property type="match status" value="1"/>
</dbReference>
<evidence type="ECO:0000313" key="2">
    <source>
        <dbReference type="EMBL" id="MBL7631345.1"/>
    </source>
</evidence>